<dbReference type="Gene3D" id="3.20.20.80">
    <property type="entry name" value="Glycosidases"/>
    <property type="match status" value="1"/>
</dbReference>
<gene>
    <name evidence="1" type="ORF">BB560_004695</name>
</gene>
<protein>
    <submittedName>
        <fullName evidence="1">Uncharacterized protein</fullName>
    </submittedName>
</protein>
<dbReference type="EMBL" id="MBFS01001520">
    <property type="protein sequence ID" value="PVV00907.1"/>
    <property type="molecule type" value="Genomic_DNA"/>
</dbReference>
<keyword evidence="2" id="KW-1185">Reference proteome</keyword>
<dbReference type="AlphaFoldDB" id="A0A2T9Z8Q4"/>
<dbReference type="Proteomes" id="UP000245609">
    <property type="component" value="Unassembled WGS sequence"/>
</dbReference>
<accession>A0A2T9Z8Q4</accession>
<reference evidence="1 2" key="1">
    <citation type="journal article" date="2018" name="MBio">
        <title>Comparative Genomics Reveals the Core Gene Toolbox for the Fungus-Insect Symbiosis.</title>
        <authorList>
            <person name="Wang Y."/>
            <person name="Stata M."/>
            <person name="Wang W."/>
            <person name="Stajich J.E."/>
            <person name="White M.M."/>
            <person name="Moncalvo J.M."/>
        </authorList>
    </citation>
    <scope>NUCLEOTIDE SEQUENCE [LARGE SCALE GENOMIC DNA]</scope>
    <source>
        <strain evidence="1 2">SC-DP-2</strain>
    </source>
</reference>
<dbReference type="SUPFAM" id="SSF51445">
    <property type="entry name" value="(Trans)glycosidases"/>
    <property type="match status" value="1"/>
</dbReference>
<evidence type="ECO:0000313" key="2">
    <source>
        <dbReference type="Proteomes" id="UP000245609"/>
    </source>
</evidence>
<sequence length="354" mass="39780">MNSLQSVNCLDKVVYASSFNSYSSALSLSKNEISHVILDVASLKLNGDTFDIELTRGSDKENVKKVNKDKIKNKEKIKMISAKMNELENKVFDKTSVIKTEKVQDFLRDYSFDGFCVTVDGKGEEIPQVGQAVKVLSAFKNSLNSIKTCLVVKGKLAGLKSLNFTEVDTSVDKLAIVIDDPSANSIYHRFIPISGPNQDWSIEKMAEDLDKQKFDKSKIAISFPIVHSSYRYYNNEICKPKGSSNGIKNLHDYDLKHSNSTYQWTERDVTDFEKDKTGFIKDEYLGSYFNCTSEEGPIPSELHVLDSMDTINKKVQKFKELGLGGLVLNGVDLTRKKYSFNKISKADGHCIPQN</sequence>
<dbReference type="InterPro" id="IPR017853">
    <property type="entry name" value="GH"/>
</dbReference>
<evidence type="ECO:0000313" key="1">
    <source>
        <dbReference type="EMBL" id="PVV00907.1"/>
    </source>
</evidence>
<comment type="caution">
    <text evidence="1">The sequence shown here is derived from an EMBL/GenBank/DDBJ whole genome shotgun (WGS) entry which is preliminary data.</text>
</comment>
<name>A0A2T9Z8Q4_9FUNG</name>
<proteinExistence type="predicted"/>
<organism evidence="1 2">
    <name type="scientific">Smittium megazygosporum</name>
    <dbReference type="NCBI Taxonomy" id="133381"/>
    <lineage>
        <taxon>Eukaryota</taxon>
        <taxon>Fungi</taxon>
        <taxon>Fungi incertae sedis</taxon>
        <taxon>Zoopagomycota</taxon>
        <taxon>Kickxellomycotina</taxon>
        <taxon>Harpellomycetes</taxon>
        <taxon>Harpellales</taxon>
        <taxon>Legeriomycetaceae</taxon>
        <taxon>Smittium</taxon>
    </lineage>
</organism>